<sequence length="478" mass="49175">MNFAYDGYYAWMLVSASLVLLMTGPGLALFYGGMSRSKSVLNMLMMSFSALGVVGIVYVLWGWSMSYSNFFASADGTTSGSVGGTDGAGGFFANPFKNFALNDLDPGNYVFVAFQLTFAVITAALISGAVADRLKFSAWIVFMPIWVTLSYFPLAHMVWGGGFLTWANPEGLADMLFGSTDGVLNVAPIDYAGGTVVHINAGVAGLVLALLLGRRIGFGKEPMKPHNLTLTMIGAGLLWFGWFGFNVGSLVNADALPGGDGEAFMGAFITETGLVWVNTFTATAAAMLAWLLVEKIRDGKATSLGAASGVVAGLVAVTPACGALTPTGAIILGAVAGVLCALAVGLKYKLGYDDSLDVVGVHLVGGLVGTIGVGFLAHATRATSAIPDGLLYGGGAKLLVLQVVCAVFAMVWSGVATLIVGGLIKLTIGLRLDPEAEVEGIDFVEHGESAYDLGAAAGGARRTSVLTPGSTLKDGANA</sequence>
<feature type="transmembrane region" description="Helical" evidence="9">
    <location>
        <begin position="328"/>
        <end position="346"/>
    </location>
</feature>
<evidence type="ECO:0000256" key="6">
    <source>
        <dbReference type="ARBA" id="ARBA00023136"/>
    </source>
</evidence>
<evidence type="ECO:0000256" key="5">
    <source>
        <dbReference type="ARBA" id="ARBA00022989"/>
    </source>
</evidence>
<evidence type="ECO:0000256" key="2">
    <source>
        <dbReference type="ARBA" id="ARBA00005887"/>
    </source>
</evidence>
<dbReference type="PANTHER" id="PTHR43029">
    <property type="entry name" value="AMMONIUM TRANSPORTER MEP2"/>
    <property type="match status" value="1"/>
</dbReference>
<reference evidence="11 12" key="1">
    <citation type="submission" date="2020-07" db="EMBL/GenBank/DDBJ databases">
        <title>Sequencing the genomes of 1000 actinobacteria strains.</title>
        <authorList>
            <person name="Klenk H.-P."/>
        </authorList>
    </citation>
    <scope>NUCLEOTIDE SEQUENCE [LARGE SCALE GENOMIC DNA]</scope>
    <source>
        <strain evidence="11 12">DSM 103833</strain>
    </source>
</reference>
<dbReference type="InterPro" id="IPR001905">
    <property type="entry name" value="Ammonium_transpt"/>
</dbReference>
<dbReference type="Pfam" id="PF00909">
    <property type="entry name" value="Ammonium_transp"/>
    <property type="match status" value="1"/>
</dbReference>
<feature type="transmembrane region" description="Helical" evidence="9">
    <location>
        <begin position="43"/>
        <end position="63"/>
    </location>
</feature>
<dbReference type="InterPro" id="IPR018047">
    <property type="entry name" value="Ammonium_transpt_CS"/>
</dbReference>
<feature type="transmembrane region" description="Helical" evidence="9">
    <location>
        <begin position="12"/>
        <end position="31"/>
    </location>
</feature>
<dbReference type="Proteomes" id="UP000530424">
    <property type="component" value="Unassembled WGS sequence"/>
</dbReference>
<evidence type="ECO:0000256" key="8">
    <source>
        <dbReference type="ARBA" id="ARBA00050025"/>
    </source>
</evidence>
<evidence type="ECO:0000256" key="3">
    <source>
        <dbReference type="ARBA" id="ARBA00022448"/>
    </source>
</evidence>
<organism evidence="11 12">
    <name type="scientific">Nocardioides thalensis</name>
    <dbReference type="NCBI Taxonomy" id="1914755"/>
    <lineage>
        <taxon>Bacteria</taxon>
        <taxon>Bacillati</taxon>
        <taxon>Actinomycetota</taxon>
        <taxon>Actinomycetes</taxon>
        <taxon>Propionibacteriales</taxon>
        <taxon>Nocardioidaceae</taxon>
        <taxon>Nocardioides</taxon>
    </lineage>
</organism>
<dbReference type="InterPro" id="IPR024041">
    <property type="entry name" value="NH4_transpt_AmtB-like_dom"/>
</dbReference>
<feature type="transmembrane region" description="Helical" evidence="9">
    <location>
        <begin position="225"/>
        <end position="245"/>
    </location>
</feature>
<evidence type="ECO:0000256" key="7">
    <source>
        <dbReference type="ARBA" id="ARBA00023177"/>
    </source>
</evidence>
<feature type="domain" description="Ammonium transporter AmtB-like" evidence="10">
    <location>
        <begin position="10"/>
        <end position="451"/>
    </location>
</feature>
<feature type="transmembrane region" description="Helical" evidence="9">
    <location>
        <begin position="358"/>
        <end position="379"/>
    </location>
</feature>
<proteinExistence type="inferred from homology"/>
<feature type="transmembrane region" description="Helical" evidence="9">
    <location>
        <begin position="265"/>
        <end position="292"/>
    </location>
</feature>
<dbReference type="InterPro" id="IPR029020">
    <property type="entry name" value="Ammonium/urea_transptr"/>
</dbReference>
<dbReference type="NCBIfam" id="TIGR00836">
    <property type="entry name" value="amt"/>
    <property type="match status" value="1"/>
</dbReference>
<dbReference type="GO" id="GO:0008519">
    <property type="term" value="F:ammonium channel activity"/>
    <property type="evidence" value="ECO:0007669"/>
    <property type="project" value="InterPro"/>
</dbReference>
<dbReference type="PANTHER" id="PTHR43029:SF10">
    <property type="entry name" value="AMMONIUM TRANSPORTER MEP2"/>
    <property type="match status" value="1"/>
</dbReference>
<evidence type="ECO:0000313" key="11">
    <source>
        <dbReference type="EMBL" id="NYJ00759.1"/>
    </source>
</evidence>
<evidence type="ECO:0000259" key="10">
    <source>
        <dbReference type="Pfam" id="PF00909"/>
    </source>
</evidence>
<dbReference type="EMBL" id="JACCFP010000001">
    <property type="protein sequence ID" value="NYJ00759.1"/>
    <property type="molecule type" value="Genomic_DNA"/>
</dbReference>
<comment type="subcellular location">
    <subcellularLocation>
        <location evidence="9">Cell membrane</location>
        <topology evidence="9">Multi-pass membrane protein</topology>
    </subcellularLocation>
    <subcellularLocation>
        <location evidence="1">Membrane</location>
        <topology evidence="1">Multi-pass membrane protein</topology>
    </subcellularLocation>
</comment>
<protein>
    <recommendedName>
        <fullName evidence="8 9">Ammonium transporter</fullName>
    </recommendedName>
</protein>
<keyword evidence="7 9" id="KW-0924">Ammonia transport</keyword>
<feature type="transmembrane region" description="Helical" evidence="9">
    <location>
        <begin position="399"/>
        <end position="424"/>
    </location>
</feature>
<dbReference type="SUPFAM" id="SSF111352">
    <property type="entry name" value="Ammonium transporter"/>
    <property type="match status" value="1"/>
</dbReference>
<comment type="similarity">
    <text evidence="2 9">Belongs to the ammonia transporter channel (TC 1.A.11.2) family.</text>
</comment>
<evidence type="ECO:0000256" key="1">
    <source>
        <dbReference type="ARBA" id="ARBA00004141"/>
    </source>
</evidence>
<name>A0A853C044_9ACTN</name>
<keyword evidence="4 9" id="KW-0812">Transmembrane</keyword>
<dbReference type="RefSeq" id="WP_343047095.1">
    <property type="nucleotide sequence ID" value="NZ_JACCFP010000001.1"/>
</dbReference>
<evidence type="ECO:0000256" key="9">
    <source>
        <dbReference type="RuleBase" id="RU362002"/>
    </source>
</evidence>
<dbReference type="Gene3D" id="1.10.3430.10">
    <property type="entry name" value="Ammonium transporter AmtB like domains"/>
    <property type="match status" value="1"/>
</dbReference>
<feature type="transmembrane region" description="Helical" evidence="9">
    <location>
        <begin position="304"/>
        <end position="322"/>
    </location>
</feature>
<keyword evidence="3 9" id="KW-0813">Transport</keyword>
<feature type="transmembrane region" description="Helical" evidence="9">
    <location>
        <begin position="109"/>
        <end position="131"/>
    </location>
</feature>
<comment type="caution">
    <text evidence="11">The sequence shown here is derived from an EMBL/GenBank/DDBJ whole genome shotgun (WGS) entry which is preliminary data.</text>
</comment>
<evidence type="ECO:0000256" key="4">
    <source>
        <dbReference type="ARBA" id="ARBA00022692"/>
    </source>
</evidence>
<accession>A0A853C044</accession>
<evidence type="ECO:0000313" key="12">
    <source>
        <dbReference type="Proteomes" id="UP000530424"/>
    </source>
</evidence>
<keyword evidence="6 9" id="KW-0472">Membrane</keyword>
<dbReference type="AlphaFoldDB" id="A0A853C044"/>
<dbReference type="PROSITE" id="PS01219">
    <property type="entry name" value="AMMONIUM_TRANSP"/>
    <property type="match status" value="1"/>
</dbReference>
<keyword evidence="12" id="KW-1185">Reference proteome</keyword>
<feature type="transmembrane region" description="Helical" evidence="9">
    <location>
        <begin position="191"/>
        <end position="213"/>
    </location>
</feature>
<gene>
    <name evidence="11" type="ORF">HNR19_001457</name>
</gene>
<dbReference type="GO" id="GO:0005886">
    <property type="term" value="C:plasma membrane"/>
    <property type="evidence" value="ECO:0007669"/>
    <property type="project" value="UniProtKB-SubCell"/>
</dbReference>
<keyword evidence="5 9" id="KW-1133">Transmembrane helix</keyword>
<feature type="transmembrane region" description="Helical" evidence="9">
    <location>
        <begin position="138"/>
        <end position="159"/>
    </location>
</feature>